<accession>A0ABP6ZZ01</accession>
<name>A0ABP6ZZ01_9ACTN</name>
<comment type="caution">
    <text evidence="2">The sequence shown here is derived from an EMBL/GenBank/DDBJ whole genome shotgun (WGS) entry which is preliminary data.</text>
</comment>
<organism evidence="2 3">
    <name type="scientific">Microlunatus ginsengisoli</name>
    <dbReference type="NCBI Taxonomy" id="363863"/>
    <lineage>
        <taxon>Bacteria</taxon>
        <taxon>Bacillati</taxon>
        <taxon>Actinomycetota</taxon>
        <taxon>Actinomycetes</taxon>
        <taxon>Propionibacteriales</taxon>
        <taxon>Propionibacteriaceae</taxon>
        <taxon>Microlunatus</taxon>
    </lineage>
</organism>
<gene>
    <name evidence="2" type="ORF">GCM10022236_21440</name>
</gene>
<reference evidence="3" key="1">
    <citation type="journal article" date="2019" name="Int. J. Syst. Evol. Microbiol.">
        <title>The Global Catalogue of Microorganisms (GCM) 10K type strain sequencing project: providing services to taxonomists for standard genome sequencing and annotation.</title>
        <authorList>
            <consortium name="The Broad Institute Genomics Platform"/>
            <consortium name="The Broad Institute Genome Sequencing Center for Infectious Disease"/>
            <person name="Wu L."/>
            <person name="Ma J."/>
        </authorList>
    </citation>
    <scope>NUCLEOTIDE SEQUENCE [LARGE SCALE GENOMIC DNA]</scope>
    <source>
        <strain evidence="3">JCM 16929</strain>
    </source>
</reference>
<keyword evidence="3" id="KW-1185">Reference proteome</keyword>
<proteinExistence type="predicted"/>
<feature type="compositionally biased region" description="Basic and acidic residues" evidence="1">
    <location>
        <begin position="87"/>
        <end position="96"/>
    </location>
</feature>
<evidence type="ECO:0000256" key="1">
    <source>
        <dbReference type="SAM" id="MobiDB-lite"/>
    </source>
</evidence>
<evidence type="ECO:0000313" key="3">
    <source>
        <dbReference type="Proteomes" id="UP001501490"/>
    </source>
</evidence>
<feature type="region of interest" description="Disordered" evidence="1">
    <location>
        <begin position="52"/>
        <end position="96"/>
    </location>
</feature>
<dbReference type="EMBL" id="BAABAB010000015">
    <property type="protein sequence ID" value="GAA3618891.1"/>
    <property type="molecule type" value="Genomic_DNA"/>
</dbReference>
<evidence type="ECO:0000313" key="2">
    <source>
        <dbReference type="EMBL" id="GAA3618891.1"/>
    </source>
</evidence>
<sequence length="96" mass="10063">MAKTASLKNAIRSVDEPLAISVKKRDRVPVMGRSLSGDAGVIEEPATRAWRVGGGAASARSRGEPPGGLHPRVEARPLDPQQGGCLGRKDMPRVGP</sequence>
<dbReference type="Proteomes" id="UP001501490">
    <property type="component" value="Unassembled WGS sequence"/>
</dbReference>
<protein>
    <submittedName>
        <fullName evidence="2">Uncharacterized protein</fullName>
    </submittedName>
</protein>